<dbReference type="PROSITE" id="PS50878">
    <property type="entry name" value="RT_POL"/>
    <property type="match status" value="1"/>
</dbReference>
<dbReference type="OMA" id="PYRTINH"/>
<organism evidence="2 3">
    <name type="scientific">Oreochromis niloticus</name>
    <name type="common">Nile tilapia</name>
    <name type="synonym">Tilapia nilotica</name>
    <dbReference type="NCBI Taxonomy" id="8128"/>
    <lineage>
        <taxon>Eukaryota</taxon>
        <taxon>Metazoa</taxon>
        <taxon>Chordata</taxon>
        <taxon>Craniata</taxon>
        <taxon>Vertebrata</taxon>
        <taxon>Euteleostomi</taxon>
        <taxon>Actinopterygii</taxon>
        <taxon>Neopterygii</taxon>
        <taxon>Teleostei</taxon>
        <taxon>Neoteleostei</taxon>
        <taxon>Acanthomorphata</taxon>
        <taxon>Ovalentaria</taxon>
        <taxon>Cichlomorphae</taxon>
        <taxon>Cichliformes</taxon>
        <taxon>Cichlidae</taxon>
        <taxon>African cichlids</taxon>
        <taxon>Pseudocrenilabrinae</taxon>
        <taxon>Oreochromini</taxon>
        <taxon>Oreochromis</taxon>
    </lineage>
</organism>
<dbReference type="GO" id="GO:0003824">
    <property type="term" value="F:catalytic activity"/>
    <property type="evidence" value="ECO:0007669"/>
    <property type="project" value="InterPro"/>
</dbReference>
<accession>A0A669AVW1</accession>
<dbReference type="GeneTree" id="ENSGT01150000286909"/>
<proteinExistence type="predicted"/>
<dbReference type="Pfam" id="PF00078">
    <property type="entry name" value="RVT_1"/>
    <property type="match status" value="1"/>
</dbReference>
<reference evidence="2" key="2">
    <citation type="submission" date="2025-08" db="UniProtKB">
        <authorList>
            <consortium name="Ensembl"/>
        </authorList>
    </citation>
    <scope>IDENTIFICATION</scope>
</reference>
<dbReference type="InterPro" id="IPR000477">
    <property type="entry name" value="RT_dom"/>
</dbReference>
<evidence type="ECO:0000313" key="3">
    <source>
        <dbReference type="Proteomes" id="UP000005207"/>
    </source>
</evidence>
<dbReference type="Proteomes" id="UP000005207">
    <property type="component" value="Linkage group LG5"/>
</dbReference>
<dbReference type="CDD" id="cd01650">
    <property type="entry name" value="RT_nLTR_like"/>
    <property type="match status" value="1"/>
</dbReference>
<dbReference type="InterPro" id="IPR005135">
    <property type="entry name" value="Endo/exonuclease/phosphatase"/>
</dbReference>
<feature type="domain" description="Reverse transcriptase" evidence="1">
    <location>
        <begin position="421"/>
        <end position="697"/>
    </location>
</feature>
<keyword evidence="3" id="KW-1185">Reference proteome</keyword>
<dbReference type="Ensembl" id="ENSONIT00000093123.1">
    <property type="protein sequence ID" value="ENSONIP00000027115.1"/>
    <property type="gene ID" value="ENSONIG00000038717.1"/>
</dbReference>
<dbReference type="AlphaFoldDB" id="A0A669AVW1"/>
<dbReference type="Pfam" id="PF03372">
    <property type="entry name" value="Exo_endo_phos"/>
    <property type="match status" value="1"/>
</dbReference>
<protein>
    <recommendedName>
        <fullName evidence="1">Reverse transcriptase domain-containing protein</fullName>
    </recommendedName>
</protein>
<dbReference type="PANTHER" id="PTHR33332">
    <property type="entry name" value="REVERSE TRANSCRIPTASE DOMAIN-CONTAINING PROTEIN"/>
    <property type="match status" value="1"/>
</dbReference>
<dbReference type="SUPFAM" id="SSF56219">
    <property type="entry name" value="DNase I-like"/>
    <property type="match status" value="1"/>
</dbReference>
<dbReference type="InterPro" id="IPR036691">
    <property type="entry name" value="Endo/exonu/phosph_ase_sf"/>
</dbReference>
<dbReference type="InterPro" id="IPR043502">
    <property type="entry name" value="DNA/RNA_pol_sf"/>
</dbReference>
<evidence type="ECO:0000259" key="1">
    <source>
        <dbReference type="PROSITE" id="PS50878"/>
    </source>
</evidence>
<reference evidence="2" key="3">
    <citation type="submission" date="2025-09" db="UniProtKB">
        <authorList>
            <consortium name="Ensembl"/>
        </authorList>
    </citation>
    <scope>IDENTIFICATION</scope>
</reference>
<dbReference type="Gene3D" id="3.60.10.10">
    <property type="entry name" value="Endonuclease/exonuclease/phosphatase"/>
    <property type="match status" value="1"/>
</dbReference>
<sequence>MVENPQACVPLGFVYLSKPRCSGRGGGLAIFFRQHLKVLPVNVGTFSSLEVLACELTGPIPTIIATVYRPPKPNPVFLSDFANLLTHLSSLSPNVILLGDFNIHMDNNDLLLTRDFSSCLEGSEFKQFIDFPTHSKGHTLDLVCCSGLTPSNLSATEIPITDHFLLSFNLTLCCSSTKPTRLISFRNIKNIDMDILTTRLDNVQIPDFYSTPDDLLLYYNNCLCTVLDSLAPVKTHSVSFARSAPWFTSDLRALKARARQLERKYKKSGLTVDSEIYKYHVLQYKDSISKAKQSFYSGIISSYEGNARTLFSVLNKLTQPPNVLPPHFYSSETCNSLMLFWTTKINNIHQQLRSNVVSTSSPEPFLLFEPFSTFHLPDLSDISEFICKSKPATCHLDPMPTGLVKSCLSSLLPLISAIIHSSLTTGIVPSLFKTALVTPILKKPSLDPNNFNNLRPISNLPFISKILEKVVAAQLHLHLVNNNIYERFQSGFRSCHSTETALLKVTNDLLIGADSGLLTILVLLDLSSAFDTISHSVLLSRLSSLGISDTPLAWFQSYLLDRSQFIQLRSFRSRLFSVTSGVPQGSVLGPLLFIIYILPLGTIFRKFDLQFHCFADDTQLYLSCKPDSSLPPSSLSECLSELKSWFTSNFLQLNEDKTEILLIGTKSNLLKANHFSLTIDNSTVFPSPQVKSLGVILDSSLSYKSHINNLTRSAYFHLRNINRLLPSLSTQSTSILVHSLVTSRIDYCNSLLYGLPQKSLHKLQLVQNSAARIITRTPSYQHITPVLQELHWLPVKFRIIFKLLLLTFKAIHKLAPPYLSDLLTTTCSARSLRSSSSIQLAVPSFRLTTMGSRAFSCSAPRLWNSLPPEIRNIGSLPQFKSQLKTLLFKSAYSL</sequence>
<name>A0A669AVW1_ORENI</name>
<evidence type="ECO:0000313" key="2">
    <source>
        <dbReference type="Ensembl" id="ENSONIP00000027115.1"/>
    </source>
</evidence>
<dbReference type="SUPFAM" id="SSF56672">
    <property type="entry name" value="DNA/RNA polymerases"/>
    <property type="match status" value="1"/>
</dbReference>
<reference evidence="3" key="1">
    <citation type="submission" date="2012-01" db="EMBL/GenBank/DDBJ databases">
        <title>The Genome Sequence of Oreochromis niloticus (Nile Tilapia).</title>
        <authorList>
            <consortium name="Broad Institute Genome Assembly Team"/>
            <consortium name="Broad Institute Sequencing Platform"/>
            <person name="Di Palma F."/>
            <person name="Johnson J."/>
            <person name="Lander E.S."/>
            <person name="Lindblad-Toh K."/>
        </authorList>
    </citation>
    <scope>NUCLEOTIDE SEQUENCE [LARGE SCALE GENOMIC DNA]</scope>
</reference>
<dbReference type="InParanoid" id="A0A669AVW1"/>